<evidence type="ECO:0000313" key="1">
    <source>
        <dbReference type="EMBL" id="KFE96996.1"/>
    </source>
</evidence>
<dbReference type="RefSeq" id="WP_034707960.1">
    <property type="nucleotide sequence ID" value="NZ_JPRO01000034.1"/>
</dbReference>
<dbReference type="Proteomes" id="UP000028703">
    <property type="component" value="Unassembled WGS sequence"/>
</dbReference>
<name>A0A085YXT3_9FLAO</name>
<reference evidence="1 2" key="1">
    <citation type="submission" date="2014-07" db="EMBL/GenBank/DDBJ databases">
        <title>Genome of Chryseobacterium luteum DSM 18605.</title>
        <authorList>
            <person name="Stropko S.J."/>
            <person name="Pipes S.E."/>
            <person name="Newman J.D."/>
        </authorList>
    </citation>
    <scope>NUCLEOTIDE SEQUENCE [LARGE SCALE GENOMIC DNA]</scope>
    <source>
        <strain evidence="1 2">DSM 18605</strain>
    </source>
</reference>
<comment type="caution">
    <text evidence="1">The sequence shown here is derived from an EMBL/GenBank/DDBJ whole genome shotgun (WGS) entry which is preliminary data.</text>
</comment>
<accession>A0A085YXT3</accession>
<dbReference type="EMBL" id="JPRO01000034">
    <property type="protein sequence ID" value="KFE96996.1"/>
    <property type="molecule type" value="Genomic_DNA"/>
</dbReference>
<sequence length="247" mass="29539">MEFINKKHQAIFYPEYIKFETHKWNISAHNYTKYNYSGFSINFKNTIKGLLIDEQNSLCCYCLKELEKNDSSTIEHLYPNNPQSHNIFSNYKVKCTEKIHFDVMTRHIPTSSLDNLPHDISYYNLLACCKLCNNTRDTKEIRPFVFEVNVKKEFSYNDNGYIFSIKYQDEITKIGLANDQYVNYRKLWRHMRKNYDNTIFLNRNRLERALKKVALELFNKTGIILYAELLSNGLKLKDAIAYRYFYN</sequence>
<dbReference type="STRING" id="421531.IX38_22090"/>
<dbReference type="OrthoDB" id="5918473at2"/>
<evidence type="ECO:0000313" key="2">
    <source>
        <dbReference type="Proteomes" id="UP000028703"/>
    </source>
</evidence>
<keyword evidence="2" id="KW-1185">Reference proteome</keyword>
<evidence type="ECO:0008006" key="3">
    <source>
        <dbReference type="Google" id="ProtNLM"/>
    </source>
</evidence>
<protein>
    <recommendedName>
        <fullName evidence="3">HNH domain-containing protein</fullName>
    </recommendedName>
</protein>
<dbReference type="AlphaFoldDB" id="A0A085YXT3"/>
<proteinExistence type="predicted"/>
<organism evidence="1 2">
    <name type="scientific">Chryseobacterium luteum</name>
    <dbReference type="NCBI Taxonomy" id="421531"/>
    <lineage>
        <taxon>Bacteria</taxon>
        <taxon>Pseudomonadati</taxon>
        <taxon>Bacteroidota</taxon>
        <taxon>Flavobacteriia</taxon>
        <taxon>Flavobacteriales</taxon>
        <taxon>Weeksellaceae</taxon>
        <taxon>Chryseobacterium group</taxon>
        <taxon>Chryseobacterium</taxon>
    </lineage>
</organism>
<gene>
    <name evidence="1" type="ORF">IX38_22090</name>
</gene>